<dbReference type="GO" id="GO:0005829">
    <property type="term" value="C:cytosol"/>
    <property type="evidence" value="ECO:0007669"/>
    <property type="project" value="TreeGrafter"/>
</dbReference>
<evidence type="ECO:0000256" key="2">
    <source>
        <dbReference type="ARBA" id="ARBA00022741"/>
    </source>
</evidence>
<keyword evidence="3" id="KW-0067">ATP-binding</keyword>
<dbReference type="GO" id="GO:0004775">
    <property type="term" value="F:succinate-CoA ligase (ADP-forming) activity"/>
    <property type="evidence" value="ECO:0007669"/>
    <property type="project" value="TreeGrafter"/>
</dbReference>
<reference evidence="5" key="1">
    <citation type="submission" date="2020-10" db="EMBL/GenBank/DDBJ databases">
        <authorList>
            <person name="Castelo-Branco R."/>
            <person name="Eusebio N."/>
            <person name="Adriana R."/>
            <person name="Vieira A."/>
            <person name="Brugerolle De Fraissinette N."/>
            <person name="Rezende De Castro R."/>
            <person name="Schneider M.P."/>
            <person name="Vasconcelos V."/>
            <person name="Leao P.N."/>
        </authorList>
    </citation>
    <scope>NUCLEOTIDE SEQUENCE</scope>
    <source>
        <strain evidence="5">LEGE 12446</strain>
    </source>
</reference>
<dbReference type="PIRSF" id="PIRSF001554">
    <property type="entry name" value="SucCS_beta"/>
    <property type="match status" value="1"/>
</dbReference>
<dbReference type="GO" id="GO:0006104">
    <property type="term" value="P:succinyl-CoA metabolic process"/>
    <property type="evidence" value="ECO:0007669"/>
    <property type="project" value="TreeGrafter"/>
</dbReference>
<accession>A0A8J6ZL51</accession>
<dbReference type="Gene3D" id="3.30.1490.20">
    <property type="entry name" value="ATP-grasp fold, A domain"/>
    <property type="match status" value="1"/>
</dbReference>
<keyword evidence="1 5" id="KW-0436">Ligase</keyword>
<dbReference type="RefSeq" id="WP_193915268.1">
    <property type="nucleotide sequence ID" value="NZ_JADEXS020000001.1"/>
</dbReference>
<dbReference type="AlphaFoldDB" id="A0A8J6ZL51"/>
<dbReference type="PANTHER" id="PTHR11815">
    <property type="entry name" value="SUCCINYL-COA SYNTHETASE BETA CHAIN"/>
    <property type="match status" value="1"/>
</dbReference>
<comment type="caution">
    <text evidence="5">The sequence shown here is derived from an EMBL/GenBank/DDBJ whole genome shotgun (WGS) entry which is preliminary data.</text>
</comment>
<keyword evidence="2 3" id="KW-0547">Nucleotide-binding</keyword>
<proteinExistence type="predicted"/>
<evidence type="ECO:0000259" key="4">
    <source>
        <dbReference type="PROSITE" id="PS50975"/>
    </source>
</evidence>
<evidence type="ECO:0000313" key="5">
    <source>
        <dbReference type="EMBL" id="MBE9022542.1"/>
    </source>
</evidence>
<evidence type="ECO:0000256" key="3">
    <source>
        <dbReference type="PROSITE-ProRule" id="PRU00409"/>
    </source>
</evidence>
<gene>
    <name evidence="5" type="ORF">IQ276_08915</name>
</gene>
<evidence type="ECO:0000256" key="1">
    <source>
        <dbReference type="ARBA" id="ARBA00022598"/>
    </source>
</evidence>
<dbReference type="Proteomes" id="UP000622533">
    <property type="component" value="Unassembled WGS sequence"/>
</dbReference>
<feature type="domain" description="ATP-grasp" evidence="4">
    <location>
        <begin position="9"/>
        <end position="211"/>
    </location>
</feature>
<dbReference type="GO" id="GO:0005524">
    <property type="term" value="F:ATP binding"/>
    <property type="evidence" value="ECO:0007669"/>
    <property type="project" value="UniProtKB-UniRule"/>
</dbReference>
<keyword evidence="6" id="KW-1185">Reference proteome</keyword>
<dbReference type="InterPro" id="IPR011761">
    <property type="entry name" value="ATP-grasp"/>
</dbReference>
<dbReference type="InterPro" id="IPR013650">
    <property type="entry name" value="ATP-grasp_succ-CoA_synth-type"/>
</dbReference>
<dbReference type="GO" id="GO:0006099">
    <property type="term" value="P:tricarboxylic acid cycle"/>
    <property type="evidence" value="ECO:0007669"/>
    <property type="project" value="InterPro"/>
</dbReference>
<dbReference type="InterPro" id="IPR005809">
    <property type="entry name" value="Succ_CoA_ligase-like_bsu"/>
</dbReference>
<dbReference type="PROSITE" id="PS50975">
    <property type="entry name" value="ATP_GRASP"/>
    <property type="match status" value="1"/>
</dbReference>
<dbReference type="SUPFAM" id="SSF52210">
    <property type="entry name" value="Succinyl-CoA synthetase domains"/>
    <property type="match status" value="1"/>
</dbReference>
<dbReference type="Gene3D" id="3.40.50.261">
    <property type="entry name" value="Succinyl-CoA synthetase domains"/>
    <property type="match status" value="1"/>
</dbReference>
<sequence>MDLLEYQVKEWFAKIGIPVLPSQRIDHPTDLKRLKIGFPIVLKSQVHGAERAKAGGVRFAETTIDAIAAAQNIFTLPIWGELPEVVLAESQYDANQEFYLAVVLDTAVCRPVLLGCKEADIDWESAGEKMHHVVVEQEFSPFYARRLALKMGLQGTLMQSVSNVVQKMYHLFVQKDLDLVEINPLAVNPNGEVMALNGKVRVNERAIKRHPDLEQMAAKIISRHPSTEINGILGDWDGVQMHGKIGILGNGTGSVMATLDLVANAGGKPGVCLNLRHAFLTDTTPTTFSDRLETGLKILAADKSIEVILINFLGSIPQAEEVAQIIAKFVQHDNNELKLKVVRSNGSKIPPDLNFPSLVVRLAGSELNAAKKYLATLKKTSSALVVVENLDEAVEVAVHLAKPTANKK</sequence>
<evidence type="ECO:0000313" key="6">
    <source>
        <dbReference type="Proteomes" id="UP000622533"/>
    </source>
</evidence>
<name>A0A8J6ZL51_DESMC</name>
<dbReference type="InterPro" id="IPR016102">
    <property type="entry name" value="Succinyl-CoA_synth-like"/>
</dbReference>
<dbReference type="EMBL" id="JADEXS010000086">
    <property type="protein sequence ID" value="MBE9022542.1"/>
    <property type="molecule type" value="Genomic_DNA"/>
</dbReference>
<dbReference type="GO" id="GO:0042709">
    <property type="term" value="C:succinate-CoA ligase complex"/>
    <property type="evidence" value="ECO:0007669"/>
    <property type="project" value="TreeGrafter"/>
</dbReference>
<dbReference type="PANTHER" id="PTHR11815:SF10">
    <property type="entry name" value="SUCCINATE--COA LIGASE [GDP-FORMING] SUBUNIT BETA, MITOCHONDRIAL"/>
    <property type="match status" value="1"/>
</dbReference>
<organism evidence="5 6">
    <name type="scientific">Desmonostoc muscorum LEGE 12446</name>
    <dbReference type="NCBI Taxonomy" id="1828758"/>
    <lineage>
        <taxon>Bacteria</taxon>
        <taxon>Bacillati</taxon>
        <taxon>Cyanobacteriota</taxon>
        <taxon>Cyanophyceae</taxon>
        <taxon>Nostocales</taxon>
        <taxon>Nostocaceae</taxon>
        <taxon>Desmonostoc</taxon>
    </lineage>
</organism>
<dbReference type="InterPro" id="IPR013815">
    <property type="entry name" value="ATP_grasp_subdomain_1"/>
</dbReference>
<dbReference type="GO" id="GO:0046872">
    <property type="term" value="F:metal ion binding"/>
    <property type="evidence" value="ECO:0007669"/>
    <property type="project" value="InterPro"/>
</dbReference>
<dbReference type="Pfam" id="PF08442">
    <property type="entry name" value="ATP-grasp_2"/>
    <property type="match status" value="1"/>
</dbReference>
<protein>
    <submittedName>
        <fullName evidence="5">Succinate--CoA ligase subunit beta</fullName>
    </submittedName>
</protein>
<dbReference type="SUPFAM" id="SSF56059">
    <property type="entry name" value="Glutathione synthetase ATP-binding domain-like"/>
    <property type="match status" value="1"/>
</dbReference>
<dbReference type="Gene3D" id="3.30.470.20">
    <property type="entry name" value="ATP-grasp fold, B domain"/>
    <property type="match status" value="1"/>
</dbReference>